<dbReference type="PANTHER" id="PTHR43820">
    <property type="entry name" value="HIGH-AFFINITY BRANCHED-CHAIN AMINO ACID TRANSPORT ATP-BINDING PROTEIN LIVF"/>
    <property type="match status" value="1"/>
</dbReference>
<dbReference type="GO" id="GO:0016887">
    <property type="term" value="F:ATP hydrolysis activity"/>
    <property type="evidence" value="ECO:0007669"/>
    <property type="project" value="InterPro"/>
</dbReference>
<evidence type="ECO:0000256" key="4">
    <source>
        <dbReference type="ARBA" id="ARBA00022840"/>
    </source>
</evidence>
<keyword evidence="5" id="KW-0029">Amino-acid transport</keyword>
<accession>A0A657LMN2</accession>
<dbReference type="AlphaFoldDB" id="A0A657LMN2"/>
<dbReference type="SMART" id="SM00382">
    <property type="entry name" value="AAA"/>
    <property type="match status" value="1"/>
</dbReference>
<dbReference type="PROSITE" id="PS00211">
    <property type="entry name" value="ABC_TRANSPORTER_1"/>
    <property type="match status" value="1"/>
</dbReference>
<comment type="caution">
    <text evidence="7">The sequence shown here is derived from an EMBL/GenBank/DDBJ whole genome shotgun (WGS) entry which is preliminary data.</text>
</comment>
<keyword evidence="8" id="KW-1185">Reference proteome</keyword>
<proteinExistence type="inferred from homology"/>
<name>A0A657LMN2_9HYPH</name>
<keyword evidence="4 7" id="KW-0067">ATP-binding</keyword>
<keyword evidence="3" id="KW-0547">Nucleotide-binding</keyword>
<evidence type="ECO:0000256" key="5">
    <source>
        <dbReference type="ARBA" id="ARBA00022970"/>
    </source>
</evidence>
<dbReference type="Pfam" id="PF00005">
    <property type="entry name" value="ABC_tran"/>
    <property type="match status" value="1"/>
</dbReference>
<dbReference type="GO" id="GO:0015658">
    <property type="term" value="F:branched-chain amino acid transmembrane transporter activity"/>
    <property type="evidence" value="ECO:0007669"/>
    <property type="project" value="TreeGrafter"/>
</dbReference>
<organism evidence="7 8">
    <name type="scientific">Pararhizobium antarcticum</name>
    <dbReference type="NCBI Taxonomy" id="1798805"/>
    <lineage>
        <taxon>Bacteria</taxon>
        <taxon>Pseudomonadati</taxon>
        <taxon>Pseudomonadota</taxon>
        <taxon>Alphaproteobacteria</taxon>
        <taxon>Hyphomicrobiales</taxon>
        <taxon>Rhizobiaceae</taxon>
        <taxon>Rhizobium/Agrobacterium group</taxon>
        <taxon>Pararhizobium</taxon>
    </lineage>
</organism>
<dbReference type="InterPro" id="IPR003439">
    <property type="entry name" value="ABC_transporter-like_ATP-bd"/>
</dbReference>
<dbReference type="Proteomes" id="UP000182661">
    <property type="component" value="Unassembled WGS sequence"/>
</dbReference>
<gene>
    <name evidence="7" type="ORF">AX760_06355</name>
</gene>
<protein>
    <submittedName>
        <fullName evidence="7">ABC transporter ATP-binding protein</fullName>
    </submittedName>
</protein>
<dbReference type="InterPro" id="IPR027417">
    <property type="entry name" value="P-loop_NTPase"/>
</dbReference>
<comment type="similarity">
    <text evidence="1">Belongs to the ABC transporter superfamily.</text>
</comment>
<dbReference type="PROSITE" id="PS50893">
    <property type="entry name" value="ABC_TRANSPORTER_2"/>
    <property type="match status" value="1"/>
</dbReference>
<keyword evidence="2" id="KW-0813">Transport</keyword>
<dbReference type="RefSeq" id="WP_071835010.1">
    <property type="nucleotide sequence ID" value="NZ_LSRP01000118.1"/>
</dbReference>
<reference evidence="7 8" key="1">
    <citation type="submission" date="2016-02" db="EMBL/GenBank/DDBJ databases">
        <title>Genome sequencing of a beta-galactosidase producing bacteria Rhizobium sp. 59.</title>
        <authorList>
            <person name="Wang D."/>
            <person name="Kot W."/>
            <person name="Qin Y."/>
            <person name="Hansen L."/>
            <person name="Naqvi K."/>
            <person name="Rensing C."/>
        </authorList>
    </citation>
    <scope>NUCLEOTIDE SEQUENCE [LARGE SCALE GENOMIC DNA]</scope>
    <source>
        <strain evidence="7 8">59</strain>
    </source>
</reference>
<dbReference type="GO" id="GO:0005524">
    <property type="term" value="F:ATP binding"/>
    <property type="evidence" value="ECO:0007669"/>
    <property type="project" value="UniProtKB-KW"/>
</dbReference>
<sequence length="243" mass="25965">MALLETRGLTASYGDFQALFGVDITVGAGETIAIIGANGAGKTTLMRSIAGVLSNQAASILYRDEPIGALQAPDIVARGIAMVPEGRKLFPSLTVEENLLVGRYGRRTDGPWHLDSVYGLFPVLKERRNTPSTALSGGQQQMVAIGRALMSNPELLLCDEISLGLAPVIVRDIYAAFPRIRETGASIVIVEQDIAQALKVADRVYCMMEGRVTLSGRSADLTRDAIHTAYFGADPGAEHHELA</sequence>
<dbReference type="SUPFAM" id="SSF52540">
    <property type="entry name" value="P-loop containing nucleoside triphosphate hydrolases"/>
    <property type="match status" value="1"/>
</dbReference>
<dbReference type="GO" id="GO:0015807">
    <property type="term" value="P:L-amino acid transport"/>
    <property type="evidence" value="ECO:0007669"/>
    <property type="project" value="TreeGrafter"/>
</dbReference>
<feature type="domain" description="ABC transporter" evidence="6">
    <location>
        <begin position="4"/>
        <end position="234"/>
    </location>
</feature>
<dbReference type="Gene3D" id="3.40.50.300">
    <property type="entry name" value="P-loop containing nucleotide triphosphate hydrolases"/>
    <property type="match status" value="1"/>
</dbReference>
<evidence type="ECO:0000256" key="1">
    <source>
        <dbReference type="ARBA" id="ARBA00005417"/>
    </source>
</evidence>
<dbReference type="InterPro" id="IPR052156">
    <property type="entry name" value="BCAA_Transport_ATP-bd_LivF"/>
</dbReference>
<dbReference type="InterPro" id="IPR017871">
    <property type="entry name" value="ABC_transporter-like_CS"/>
</dbReference>
<evidence type="ECO:0000313" key="8">
    <source>
        <dbReference type="Proteomes" id="UP000182661"/>
    </source>
</evidence>
<dbReference type="InterPro" id="IPR003593">
    <property type="entry name" value="AAA+_ATPase"/>
</dbReference>
<dbReference type="CDD" id="cd03224">
    <property type="entry name" value="ABC_TM1139_LivF_branched"/>
    <property type="match status" value="1"/>
</dbReference>
<dbReference type="OrthoDB" id="9776369at2"/>
<dbReference type="EMBL" id="LSRP01000118">
    <property type="protein sequence ID" value="OJF92336.1"/>
    <property type="molecule type" value="Genomic_DNA"/>
</dbReference>
<evidence type="ECO:0000256" key="2">
    <source>
        <dbReference type="ARBA" id="ARBA00022448"/>
    </source>
</evidence>
<evidence type="ECO:0000313" key="7">
    <source>
        <dbReference type="EMBL" id="OJF92336.1"/>
    </source>
</evidence>
<evidence type="ECO:0000259" key="6">
    <source>
        <dbReference type="PROSITE" id="PS50893"/>
    </source>
</evidence>
<evidence type="ECO:0000256" key="3">
    <source>
        <dbReference type="ARBA" id="ARBA00022741"/>
    </source>
</evidence>
<dbReference type="PANTHER" id="PTHR43820:SF5">
    <property type="entry name" value="HIGH-AFFINITY BRANCHED-CHAIN AMINO ACID TRANSPORT ATP-BINDING PROTEIN"/>
    <property type="match status" value="1"/>
</dbReference>